<evidence type="ECO:0000256" key="2">
    <source>
        <dbReference type="ARBA" id="ARBA00023136"/>
    </source>
</evidence>
<feature type="compositionally biased region" description="Basic and acidic residues" evidence="3">
    <location>
        <begin position="917"/>
        <end position="936"/>
    </location>
</feature>
<dbReference type="OMA" id="WDMCFQL"/>
<proteinExistence type="predicted"/>
<evidence type="ECO:0000313" key="6">
    <source>
        <dbReference type="Proteomes" id="UP000000598"/>
    </source>
</evidence>
<dbReference type="KEGG" id="kla:KLLA0_F17259g"/>
<evidence type="ECO:0000256" key="1">
    <source>
        <dbReference type="ARBA" id="ARBA00004370"/>
    </source>
</evidence>
<evidence type="ECO:0000259" key="4">
    <source>
        <dbReference type="Pfam" id="PF07064"/>
    </source>
</evidence>
<evidence type="ECO:0000313" key="5">
    <source>
        <dbReference type="EMBL" id="CAG98564.1"/>
    </source>
</evidence>
<dbReference type="STRING" id="284590.Q6CJN3"/>
<organism evidence="5 6">
    <name type="scientific">Kluyveromyces lactis (strain ATCC 8585 / CBS 2359 / DSM 70799 / NBRC 1267 / NRRL Y-1140 / WM37)</name>
    <name type="common">Yeast</name>
    <name type="synonym">Candida sphaerica</name>
    <dbReference type="NCBI Taxonomy" id="284590"/>
    <lineage>
        <taxon>Eukaryota</taxon>
        <taxon>Fungi</taxon>
        <taxon>Dikarya</taxon>
        <taxon>Ascomycota</taxon>
        <taxon>Saccharomycotina</taxon>
        <taxon>Saccharomycetes</taxon>
        <taxon>Saccharomycetales</taxon>
        <taxon>Saccharomycetaceae</taxon>
        <taxon>Kluyveromyces</taxon>
    </lineage>
</organism>
<feature type="domain" description="RIC1 C-terminal alpha solenoid region" evidence="4">
    <location>
        <begin position="777"/>
        <end position="890"/>
    </location>
</feature>
<dbReference type="GO" id="GO:0006886">
    <property type="term" value="P:intracellular protein transport"/>
    <property type="evidence" value="ECO:0007669"/>
    <property type="project" value="InterPro"/>
</dbReference>
<keyword evidence="2" id="KW-0472">Membrane</keyword>
<comment type="subcellular location">
    <subcellularLocation>
        <location evidence="1">Membrane</location>
    </subcellularLocation>
</comment>
<dbReference type="FunCoup" id="Q6CJN3">
    <property type="interactions" value="171"/>
</dbReference>
<keyword evidence="6" id="KW-1185">Reference proteome</keyword>
<dbReference type="AlphaFoldDB" id="Q6CJN3"/>
<dbReference type="PANTHER" id="PTHR22746">
    <property type="entry name" value="RAB6A-GEF COMPLEX PARTNER PROTEIN 1"/>
    <property type="match status" value="1"/>
</dbReference>
<dbReference type="GO" id="GO:0000139">
    <property type="term" value="C:Golgi membrane"/>
    <property type="evidence" value="ECO:0007669"/>
    <property type="project" value="TreeGrafter"/>
</dbReference>
<feature type="compositionally biased region" description="Basic residues" evidence="3">
    <location>
        <begin position="897"/>
        <end position="916"/>
    </location>
</feature>
<dbReference type="Proteomes" id="UP000000598">
    <property type="component" value="Chromosome F"/>
</dbReference>
<accession>Q6CJN3</accession>
<dbReference type="GO" id="GO:0005829">
    <property type="term" value="C:cytosol"/>
    <property type="evidence" value="ECO:0007669"/>
    <property type="project" value="TreeGrafter"/>
</dbReference>
<dbReference type="InterPro" id="IPR040096">
    <property type="entry name" value="Ric1"/>
</dbReference>
<evidence type="ECO:0000256" key="3">
    <source>
        <dbReference type="SAM" id="MobiDB-lite"/>
    </source>
</evidence>
<dbReference type="GO" id="GO:0034066">
    <property type="term" value="C:Ric1-Rgp1 guanyl-nucleotide exchange factor complex"/>
    <property type="evidence" value="ECO:0007669"/>
    <property type="project" value="InterPro"/>
</dbReference>
<dbReference type="PaxDb" id="284590-Q6CJN3"/>
<dbReference type="GO" id="GO:0042147">
    <property type="term" value="P:retrograde transport, endosome to Golgi"/>
    <property type="evidence" value="ECO:0007669"/>
    <property type="project" value="TreeGrafter"/>
</dbReference>
<name>Q6CJN3_KLULA</name>
<dbReference type="Pfam" id="PF07064">
    <property type="entry name" value="RIC1"/>
    <property type="match status" value="1"/>
</dbReference>
<dbReference type="eggNOG" id="KOG2006">
    <property type="taxonomic scope" value="Eukaryota"/>
</dbReference>
<feature type="region of interest" description="Disordered" evidence="3">
    <location>
        <begin position="888"/>
        <end position="940"/>
    </location>
</feature>
<dbReference type="HOGENOM" id="CLU_325467_0_0_1"/>
<reference evidence="5 6" key="1">
    <citation type="journal article" date="2004" name="Nature">
        <title>Genome evolution in yeasts.</title>
        <authorList>
            <consortium name="Genolevures"/>
            <person name="Dujon B."/>
            <person name="Sherman D."/>
            <person name="Fischer G."/>
            <person name="Durrens P."/>
            <person name="Casaregola S."/>
            <person name="Lafontaine I."/>
            <person name="de Montigny J."/>
            <person name="Marck C."/>
            <person name="Neuveglise C."/>
            <person name="Talla E."/>
            <person name="Goffard N."/>
            <person name="Frangeul L."/>
            <person name="Aigle M."/>
            <person name="Anthouard V."/>
            <person name="Babour A."/>
            <person name="Barbe V."/>
            <person name="Barnay S."/>
            <person name="Blanchin S."/>
            <person name="Beckerich J.M."/>
            <person name="Beyne E."/>
            <person name="Bleykasten C."/>
            <person name="Boisrame A."/>
            <person name="Boyer J."/>
            <person name="Cattolico L."/>
            <person name="Confanioleri F."/>
            <person name="de Daruvar A."/>
            <person name="Despons L."/>
            <person name="Fabre E."/>
            <person name="Fairhead C."/>
            <person name="Ferry-Dumazet H."/>
            <person name="Groppi A."/>
            <person name="Hantraye F."/>
            <person name="Hennequin C."/>
            <person name="Jauniaux N."/>
            <person name="Joyet P."/>
            <person name="Kachouri R."/>
            <person name="Kerrest A."/>
            <person name="Koszul R."/>
            <person name="Lemaire M."/>
            <person name="Lesur I."/>
            <person name="Ma L."/>
            <person name="Muller H."/>
            <person name="Nicaud J.M."/>
            <person name="Nikolski M."/>
            <person name="Oztas S."/>
            <person name="Ozier-Kalogeropoulos O."/>
            <person name="Pellenz S."/>
            <person name="Potier S."/>
            <person name="Richard G.F."/>
            <person name="Straub M.L."/>
            <person name="Suleau A."/>
            <person name="Swennene D."/>
            <person name="Tekaia F."/>
            <person name="Wesolowski-Louvel M."/>
            <person name="Westhof E."/>
            <person name="Wirth B."/>
            <person name="Zeniou-Meyer M."/>
            <person name="Zivanovic I."/>
            <person name="Bolotin-Fukuhara M."/>
            <person name="Thierry A."/>
            <person name="Bouchier C."/>
            <person name="Caudron B."/>
            <person name="Scarpelli C."/>
            <person name="Gaillardin C."/>
            <person name="Weissenbach J."/>
            <person name="Wincker P."/>
            <person name="Souciet J.L."/>
        </authorList>
    </citation>
    <scope>NUCLEOTIDE SEQUENCE [LARGE SCALE GENOMIC DNA]</scope>
    <source>
        <strain evidence="6">ATCC 8585 / CBS 2359 / DSM 70799 / NBRC 1267 / NRRL Y-1140 / WM37</strain>
    </source>
</reference>
<sequence>MMLPVKPPQSFQLPGRCIEGIDEDIIQTIEAPNSNHFLFITKTRLFVYQAKPFAPLACHERTAESIELFGVNFGIRDNLPLGTEVKGFLTGQFCDPVIDDKRFYYVITKNNFLLVYELYTKTSENSVFKEYGIPLNLPSDDSLLHRALDDDMDDEVLTVFSAKENHKVIQNGYTISKQKGFLQFMKNDDIAEELPIRRTELKLNVVLKFDHQIFDVIGIITHDIERTEHANQYLLVLFEHGLQVLKLEDFKLIDNKLIHVINGKKLIYCAGEILVLSYDEQQLSLEHILFDQENVKSQNIALKGPSGVFKDLVMFDHLLVVAFEKCTIYYDVFDKILVSEYPAITHVSCISAISPDTMVLLTENNSVIFMSKWGNILLSIPIDESQFKILHCSLIDTKLLISGSNGTLQLWDLWKKLDSSLSNFRTSQVFTLLNDNNDILLYSPMSDSTNTSTFQTIKLPTKTVNNNISTCKTNGILTLMAVYVGNKDILLINFLNSNTWISFDQMNIKNIDWLGDDYLLCHVTDEDSDKEMVKCYHFPLLNDGSTNLEDFKTWEWEVPQGYQLDNFYANTLSTYKMLKFTDEREDRDDASKKVFVTSEILMVLSNSHMIIFDALSSVHPTGVNMVQKFHQYAEYNFPENSLRGLKWIYRYKEGFIAWIRDQLVIIGQQEDKQWRFQVAYDRVEQILEIYEDNLVLLSGNEVLLYDFAHIWTVDDPLITTPVIEEEYPISISLDTATLHNISCITTQKLTKLSISHGVYLDKIVDRNLTLGVEGDKIDEKYHDLKHYKFCLEKILSSKVLEHEDLNSILSLIDTYDKNSGGIKNEVGKLEIVGNCLRKIETKHWDYLFENLKLTPRDLITKCIALSEAKILGTLLMVFLNYDEGDSESKQEEVTTKSTKRKNKNNKNKNNKNKNKNKNKEKSHTNGLKESDSRETSPDTSVSTILKDETVIGQVLKIFVSTATLSTTKEQAQEYWDFALQLIRFLRALDSKGNTTLAQTCLDMI</sequence>
<dbReference type="InParanoid" id="Q6CJN3"/>
<dbReference type="PANTHER" id="PTHR22746:SF10">
    <property type="entry name" value="GUANINE NUCLEOTIDE EXCHANGE FACTOR SUBUNIT RIC1"/>
    <property type="match status" value="1"/>
</dbReference>
<protein>
    <submittedName>
        <fullName evidence="5">KLLA0F17259p</fullName>
    </submittedName>
</protein>
<dbReference type="EMBL" id="CR382126">
    <property type="protein sequence ID" value="CAG98564.1"/>
    <property type="molecule type" value="Genomic_DNA"/>
</dbReference>
<dbReference type="InterPro" id="IPR009771">
    <property type="entry name" value="RIC1_C"/>
</dbReference>
<gene>
    <name evidence="5" type="ORF">KLLA0_F17259g</name>
</gene>